<feature type="compositionally biased region" description="Low complexity" evidence="1">
    <location>
        <begin position="377"/>
        <end position="412"/>
    </location>
</feature>
<feature type="compositionally biased region" description="Low complexity" evidence="1">
    <location>
        <begin position="890"/>
        <end position="903"/>
    </location>
</feature>
<dbReference type="Pfam" id="PF06022">
    <property type="entry name" value="Cir_Bir_Yir"/>
    <property type="match status" value="1"/>
</dbReference>
<keyword evidence="2" id="KW-0812">Transmembrane</keyword>
<keyword evidence="2" id="KW-0472">Membrane</keyword>
<feature type="compositionally biased region" description="Pro residues" evidence="1">
    <location>
        <begin position="366"/>
        <end position="376"/>
    </location>
</feature>
<feature type="compositionally biased region" description="Pro residues" evidence="1">
    <location>
        <begin position="419"/>
        <end position="438"/>
    </location>
</feature>
<dbReference type="Proteomes" id="UP000195489">
    <property type="component" value="Unassembled WGS sequence"/>
</dbReference>
<dbReference type="EMBL" id="FMIM01000359">
    <property type="protein sequence ID" value="SCL91629.1"/>
    <property type="molecule type" value="Genomic_DNA"/>
</dbReference>
<dbReference type="InterPro" id="IPR006477">
    <property type="entry name" value="Yir_bir_cir"/>
</dbReference>
<evidence type="ECO:0000256" key="2">
    <source>
        <dbReference type="SAM" id="Phobius"/>
    </source>
</evidence>
<accession>A0A1D3L9S1</accession>
<protein>
    <submittedName>
        <fullName evidence="3">CIR protein</fullName>
    </submittedName>
</protein>
<organism evidence="3 4">
    <name type="scientific">Plasmodium chabaudi chabaudi</name>
    <dbReference type="NCBI Taxonomy" id="31271"/>
    <lineage>
        <taxon>Eukaryota</taxon>
        <taxon>Sar</taxon>
        <taxon>Alveolata</taxon>
        <taxon>Apicomplexa</taxon>
        <taxon>Aconoidasida</taxon>
        <taxon>Haemosporida</taxon>
        <taxon>Plasmodiidae</taxon>
        <taxon>Plasmodium</taxon>
        <taxon>Plasmodium (Vinckeia)</taxon>
    </lineage>
</organism>
<proteinExistence type="predicted"/>
<evidence type="ECO:0000256" key="1">
    <source>
        <dbReference type="SAM" id="MobiDB-lite"/>
    </source>
</evidence>
<dbReference type="AlphaFoldDB" id="A0A1D3L9S1"/>
<feature type="compositionally biased region" description="Low complexity" evidence="1">
    <location>
        <begin position="932"/>
        <end position="950"/>
    </location>
</feature>
<feature type="region of interest" description="Disordered" evidence="1">
    <location>
        <begin position="826"/>
        <end position="952"/>
    </location>
</feature>
<feature type="compositionally biased region" description="Pro residues" evidence="1">
    <location>
        <begin position="858"/>
        <end position="889"/>
    </location>
</feature>
<feature type="compositionally biased region" description="Polar residues" evidence="1">
    <location>
        <begin position="278"/>
        <end position="306"/>
    </location>
</feature>
<feature type="compositionally biased region" description="Polar residues" evidence="1">
    <location>
        <begin position="826"/>
        <end position="842"/>
    </location>
</feature>
<feature type="compositionally biased region" description="Gly residues" evidence="1">
    <location>
        <begin position="690"/>
        <end position="724"/>
    </location>
</feature>
<feature type="compositionally biased region" description="Polar residues" evidence="1">
    <location>
        <begin position="554"/>
        <end position="565"/>
    </location>
</feature>
<sequence length="1028" mass="105288">MANKACSYFIEADEYFNNGIVDENKFNKNDSLKYRCPYENRTLRPCQNNYERVNAVGAYLYNNLLNVGSSFKGIGNNDNRHVEFFMMWLGDKLFKIDNDYKITMEESYEKNLKNSMGNFNYWNVLRSKNIYKNATIRKMNAMYTLLTYICKLVTEYNKNNKNLKNISDNDRNTLVNHSTQCRNYYRTTHSAVNGCKPYLHLLDSLKKMYENFISTKLIDNKSFEKKTRDALTRRIEPLKTFKNENKYFVSDNEALSFDTEACGKVKSQDEELGKQIALTKSQSISKGTGDSNKPPSGPQKQPSGNLQRGAKDSSGKVTTPGKAVVPSPPQSAGTKPVATKPVATKPAAPKPAPAKPAPAHTAAGKPTPPPAQPVPTPSGSSQKKVQGQSGQQGKSGQQGQSGKQGQQGQPGKPGKPGKPGQPGPKPPAQLAPVPPPKVLPSASSGTSTPTSTSTTQAGTLPSGTTPSPPGATLSPPGATLSPPGATLSSPGAQVPSGSSSPGTTLQSGATQPPDVTPPSGIQSPPGTSSTGTVTSTGIQSGVVNNPTDPKRDTNSQQTNPGTDPGTSPGGIGAQKNAVTGNKADSSSDAINQPQGPNFKQGVAGSGAGGGGGSSSGAGGGGGSSSGAGGGGGSSSGAGGGGAGGSGGSGAGGVTGSGGSGANGAVGDPGGGKGGIYSGSGSQSGSSSQGDTGGQGGSSNQGGSSGQGSTGSGASGGPNVPGGQGAAHPSGKSKGGWFNFWGVDLNPINHLPSASDIYQTPKNILTKATNQVTDAYNRTKTIAQNAYDSTMNAVKDTYNSTMKSITDTYNSTTSYFGNAVSSVTSKLNPFSNSSQSDDNQPGSNDPGGGTDTSKQSQQNPPPPPLSPSTPQPSPPVTSPSPGAQTPPPQQQPSSTPVSQDTTQSGASNTLQKLDPNAGKGGIQTLTINTGTLPNSGMSPSNTGSGNNPSGTDVKINEKPSIWCIGTNKKCDILGIGIIGAAIFIFLAFTYKYLSFGSAKNSKKEKNMKRVINLVSGKKREKRFINSGDG</sequence>
<feature type="compositionally biased region" description="Polar residues" evidence="1">
    <location>
        <begin position="486"/>
        <end position="510"/>
    </location>
</feature>
<feature type="transmembrane region" description="Helical" evidence="2">
    <location>
        <begin position="971"/>
        <end position="992"/>
    </location>
</feature>
<gene>
    <name evidence="3" type="ORF">PCHCB_000541700</name>
</gene>
<keyword evidence="2" id="KW-1133">Transmembrane helix</keyword>
<feature type="compositionally biased region" description="Low complexity" evidence="1">
    <location>
        <begin position="334"/>
        <end position="347"/>
    </location>
</feature>
<name>A0A1D3L9S1_PLACU</name>
<feature type="non-terminal residue" evidence="3">
    <location>
        <position position="1028"/>
    </location>
</feature>
<feature type="compositionally biased region" description="Low complexity" evidence="1">
    <location>
        <begin position="517"/>
        <end position="542"/>
    </location>
</feature>
<feature type="compositionally biased region" description="Gly residues" evidence="1">
    <location>
        <begin position="603"/>
        <end position="677"/>
    </location>
</feature>
<feature type="compositionally biased region" description="Low complexity" evidence="1">
    <location>
        <begin position="439"/>
        <end position="479"/>
    </location>
</feature>
<evidence type="ECO:0000313" key="3">
    <source>
        <dbReference type="EMBL" id="SCL91629.1"/>
    </source>
</evidence>
<evidence type="ECO:0000313" key="4">
    <source>
        <dbReference type="Proteomes" id="UP000195489"/>
    </source>
</evidence>
<feature type="compositionally biased region" description="Polar residues" evidence="1">
    <location>
        <begin position="922"/>
        <end position="931"/>
    </location>
</feature>
<feature type="compositionally biased region" description="Polar residues" evidence="1">
    <location>
        <begin position="576"/>
        <end position="597"/>
    </location>
</feature>
<feature type="compositionally biased region" description="Low complexity" evidence="1">
    <location>
        <begin position="678"/>
        <end position="689"/>
    </location>
</feature>
<reference evidence="3 4" key="1">
    <citation type="submission" date="2016-08" db="EMBL/GenBank/DDBJ databases">
        <authorList>
            <consortium name="Pathogen Informatics"/>
        </authorList>
    </citation>
    <scope>NUCLEOTIDE SEQUENCE [LARGE SCALE GENOMIC DNA]</scope>
    <source>
        <strain evidence="3 4">CB</strain>
    </source>
</reference>
<feature type="region of interest" description="Disordered" evidence="1">
    <location>
        <begin position="276"/>
        <end position="730"/>
    </location>
</feature>